<dbReference type="Pfam" id="PF08002">
    <property type="entry name" value="DUF1697"/>
    <property type="match status" value="1"/>
</dbReference>
<dbReference type="Proteomes" id="UP000515909">
    <property type="component" value="Chromosome"/>
</dbReference>
<dbReference type="RefSeq" id="WP_187034829.1">
    <property type="nucleotide sequence ID" value="NZ_CP060286.1"/>
</dbReference>
<dbReference type="Gene3D" id="3.30.70.1280">
    <property type="entry name" value="SP0830-like domains"/>
    <property type="match status" value="1"/>
</dbReference>
<dbReference type="EMBL" id="CP060286">
    <property type="protein sequence ID" value="QNK39838.1"/>
    <property type="molecule type" value="Genomic_DNA"/>
</dbReference>
<name>A0A7G8T897_9FIRM</name>
<evidence type="ECO:0000313" key="1">
    <source>
        <dbReference type="EMBL" id="QNK39838.1"/>
    </source>
</evidence>
<dbReference type="PANTHER" id="PTHR36439">
    <property type="entry name" value="BLL4334 PROTEIN"/>
    <property type="match status" value="1"/>
</dbReference>
<dbReference type="SUPFAM" id="SSF160379">
    <property type="entry name" value="SP0830-like"/>
    <property type="match status" value="1"/>
</dbReference>
<accession>A0A7G8T897</accession>
<dbReference type="AlphaFoldDB" id="A0A7G8T897"/>
<sequence length="198" mass="22140">MQMVELEGLNRRKEHAMAETFAAFLRGINVSGNKIKMDDLKEAFAGMGFTGARTVLNTGNVVFMAEQSMQEVKPLIENRLKVTLGYDAPVYLRSVSELETLQDVTRTLSVPEDCHLYLLLCDSAALPKELDMLFTTTPHSENEQFHPAAGDAFWIVPKGQTLSSPFGAKVLGAKRHQNRLTSRNWNTIEKVLALMQKN</sequence>
<organism evidence="1 2">
    <name type="scientific">Caproicibacter fermentans</name>
    <dbReference type="NCBI Taxonomy" id="2576756"/>
    <lineage>
        <taxon>Bacteria</taxon>
        <taxon>Bacillati</taxon>
        <taxon>Bacillota</taxon>
        <taxon>Clostridia</taxon>
        <taxon>Eubacteriales</taxon>
        <taxon>Acutalibacteraceae</taxon>
        <taxon>Caproicibacter</taxon>
    </lineage>
</organism>
<dbReference type="PANTHER" id="PTHR36439:SF1">
    <property type="entry name" value="DUF1697 DOMAIN-CONTAINING PROTEIN"/>
    <property type="match status" value="1"/>
</dbReference>
<evidence type="ECO:0000313" key="2">
    <source>
        <dbReference type="Proteomes" id="UP000515909"/>
    </source>
</evidence>
<reference evidence="1 2" key="1">
    <citation type="submission" date="2020-08" db="EMBL/GenBank/DDBJ databases">
        <title>The isolate Caproiciproducens sp. 7D4C2 produces n-caproate at mildly acidic conditions from hexoses: genome and rBOX comparison with related strains and chain-elongating bacteria.</title>
        <authorList>
            <person name="Esquivel-Elizondo S."/>
            <person name="Bagci C."/>
            <person name="Temovska M."/>
            <person name="Jeon B.S."/>
            <person name="Bessarab I."/>
            <person name="Williams R.B.H."/>
            <person name="Huson D.H."/>
            <person name="Angenent L.T."/>
        </authorList>
    </citation>
    <scope>NUCLEOTIDE SEQUENCE [LARGE SCALE GENOMIC DNA]</scope>
    <source>
        <strain evidence="1 2">7D4C2</strain>
    </source>
</reference>
<dbReference type="PIRSF" id="PIRSF008502">
    <property type="entry name" value="UCP008502"/>
    <property type="match status" value="1"/>
</dbReference>
<dbReference type="KEGG" id="cfem:HCR03_14090"/>
<dbReference type="InterPro" id="IPR012545">
    <property type="entry name" value="DUF1697"/>
</dbReference>
<protein>
    <submittedName>
        <fullName evidence="1">DUF1697 domain-containing protein</fullName>
    </submittedName>
</protein>
<proteinExistence type="predicted"/>
<gene>
    <name evidence="1" type="ORF">HCR03_14090</name>
</gene>